<organism evidence="8 10">
    <name type="scientific">Enterococcus moraviensis ATCC BAA-383</name>
    <dbReference type="NCBI Taxonomy" id="1158609"/>
    <lineage>
        <taxon>Bacteria</taxon>
        <taxon>Bacillati</taxon>
        <taxon>Bacillota</taxon>
        <taxon>Bacilli</taxon>
        <taxon>Lactobacillales</taxon>
        <taxon>Enterococcaceae</taxon>
        <taxon>Enterococcus</taxon>
    </lineage>
</organism>
<reference evidence="8 10" key="1">
    <citation type="submission" date="2013-02" db="EMBL/GenBank/DDBJ databases">
        <title>The Genome Sequence of Enterococcus moraviensis BAA-383.</title>
        <authorList>
            <consortium name="The Broad Institute Genome Sequencing Platform"/>
            <consortium name="The Broad Institute Genome Sequencing Center for Infectious Disease"/>
            <person name="Earl A.M."/>
            <person name="Gilmore M.S."/>
            <person name="Lebreton F."/>
            <person name="Walker B."/>
            <person name="Young S.K."/>
            <person name="Zeng Q."/>
            <person name="Gargeya S."/>
            <person name="Fitzgerald M."/>
            <person name="Haas B."/>
            <person name="Abouelleil A."/>
            <person name="Alvarado L."/>
            <person name="Arachchi H.M."/>
            <person name="Berlin A.M."/>
            <person name="Chapman S.B."/>
            <person name="Dewar J."/>
            <person name="Goldberg J."/>
            <person name="Griggs A."/>
            <person name="Gujja S."/>
            <person name="Hansen M."/>
            <person name="Howarth C."/>
            <person name="Imamovic A."/>
            <person name="Larimer J."/>
            <person name="McCowan C."/>
            <person name="Murphy C."/>
            <person name="Neiman D."/>
            <person name="Pearson M."/>
            <person name="Priest M."/>
            <person name="Roberts A."/>
            <person name="Saif S."/>
            <person name="Shea T."/>
            <person name="Sisk P."/>
            <person name="Sykes S."/>
            <person name="Wortman J."/>
            <person name="Nusbaum C."/>
            <person name="Birren B."/>
        </authorList>
    </citation>
    <scope>NUCLEOTIDE SEQUENCE [LARGE SCALE GENOMIC DNA]</scope>
    <source>
        <strain evidence="8 10">ATCC BAA-383</strain>
    </source>
</reference>
<dbReference type="Pfam" id="PF00589">
    <property type="entry name" value="Phage_integrase"/>
    <property type="match status" value="1"/>
</dbReference>
<dbReference type="GO" id="GO:0015074">
    <property type="term" value="P:DNA integration"/>
    <property type="evidence" value="ECO:0007669"/>
    <property type="project" value="UniProtKB-KW"/>
</dbReference>
<evidence type="ECO:0000256" key="5">
    <source>
        <dbReference type="PROSITE-ProRule" id="PRU01248"/>
    </source>
</evidence>
<sequence length="363" mass="42076">MAKRGENIYKRKDGRWEGRYIKGRKMDGRIRYGYIYSRKYLDVKHKLMMLKADTLREPEFQSLYTGTLKEWFEIWLDTIVKTKVKLSTYNSYKSKIELHILPSIGAIRLNELAPTDVDQWILKLSLTLSPNSVHAVYRVLKNGLSQAVQQDVLKKNPALNIDLPKLEKQRVRAFSLEQQKKIKEAVSTDEKYLPIMLALETGMRIGEISALRWTDINFSEKTIHIQRTLQRLQVDIGKTALVEGTPKTFQSERILPLSNQLEVYLRTIKKSSKSLYVVGLDDSCTEPRTITYRFKKLLEQLQITQLPFHALRHTFATRCLELGVNIATISSMLGHTSTKMTLDIYTNSFMKDEREAIEKISTI</sequence>
<evidence type="ECO:0000313" key="9">
    <source>
        <dbReference type="EMBL" id="EOT65890.1"/>
    </source>
</evidence>
<gene>
    <name evidence="9" type="ORF">I586_02159</name>
    <name evidence="8" type="ORF">UAY_02832</name>
</gene>
<evidence type="ECO:0000259" key="7">
    <source>
        <dbReference type="PROSITE" id="PS51900"/>
    </source>
</evidence>
<dbReference type="Proteomes" id="UP000014157">
    <property type="component" value="Unassembled WGS sequence"/>
</dbReference>
<dbReference type="InterPro" id="IPR010998">
    <property type="entry name" value="Integrase_recombinase_N"/>
</dbReference>
<dbReference type="InterPro" id="IPR013762">
    <property type="entry name" value="Integrase-like_cat_sf"/>
</dbReference>
<dbReference type="CDD" id="cd01189">
    <property type="entry name" value="INT_ICEBs1_C_like"/>
    <property type="match status" value="1"/>
</dbReference>
<proteinExistence type="inferred from homology"/>
<dbReference type="InterPro" id="IPR004107">
    <property type="entry name" value="Integrase_SAM-like_N"/>
</dbReference>
<dbReference type="PANTHER" id="PTHR30349:SF41">
    <property type="entry name" value="INTEGRASE_RECOMBINASE PROTEIN MJ0367-RELATED"/>
    <property type="match status" value="1"/>
</dbReference>
<dbReference type="GO" id="GO:0006310">
    <property type="term" value="P:DNA recombination"/>
    <property type="evidence" value="ECO:0007669"/>
    <property type="project" value="UniProtKB-KW"/>
</dbReference>
<dbReference type="InterPro" id="IPR011010">
    <property type="entry name" value="DNA_brk_join_enz"/>
</dbReference>
<dbReference type="PROSITE" id="PS51898">
    <property type="entry name" value="TYR_RECOMBINASE"/>
    <property type="match status" value="1"/>
</dbReference>
<keyword evidence="4" id="KW-0233">DNA recombination</keyword>
<keyword evidence="11" id="KW-1185">Reference proteome</keyword>
<keyword evidence="2" id="KW-0229">DNA integration</keyword>
<dbReference type="Gene3D" id="1.10.150.130">
    <property type="match status" value="1"/>
</dbReference>
<dbReference type="SUPFAM" id="SSF56349">
    <property type="entry name" value="DNA breaking-rejoining enzymes"/>
    <property type="match status" value="1"/>
</dbReference>
<evidence type="ECO:0000313" key="10">
    <source>
        <dbReference type="Proteomes" id="UP000013781"/>
    </source>
</evidence>
<dbReference type="EMBL" id="ASWB01000003">
    <property type="protein sequence ID" value="EOT65890.1"/>
    <property type="molecule type" value="Genomic_DNA"/>
</dbReference>
<dbReference type="InterPro" id="IPR044068">
    <property type="entry name" value="CB"/>
</dbReference>
<dbReference type="PATRIC" id="fig|1158609.3.peg.2758"/>
<evidence type="ECO:0000259" key="6">
    <source>
        <dbReference type="PROSITE" id="PS51898"/>
    </source>
</evidence>
<comment type="similarity">
    <text evidence="1">Belongs to the 'phage' integrase family.</text>
</comment>
<evidence type="ECO:0000256" key="2">
    <source>
        <dbReference type="ARBA" id="ARBA00022908"/>
    </source>
</evidence>
<evidence type="ECO:0000256" key="1">
    <source>
        <dbReference type="ARBA" id="ARBA00008857"/>
    </source>
</evidence>
<evidence type="ECO:0000313" key="11">
    <source>
        <dbReference type="Proteomes" id="UP000014157"/>
    </source>
</evidence>
<dbReference type="STRING" id="155617.RV09_GL001587"/>
<dbReference type="GO" id="GO:0003677">
    <property type="term" value="F:DNA binding"/>
    <property type="evidence" value="ECO:0007669"/>
    <property type="project" value="UniProtKB-UniRule"/>
</dbReference>
<name>R2T8D7_9ENTE</name>
<keyword evidence="3 5" id="KW-0238">DNA-binding</keyword>
<dbReference type="AlphaFoldDB" id="R2T8D7"/>
<dbReference type="HOGENOM" id="CLU_027562_17_1_9"/>
<evidence type="ECO:0000313" key="8">
    <source>
        <dbReference type="EMBL" id="EOH96464.1"/>
    </source>
</evidence>
<dbReference type="Gene3D" id="1.10.443.10">
    <property type="entry name" value="Intergrase catalytic core"/>
    <property type="match status" value="1"/>
</dbReference>
<protein>
    <recommendedName>
        <fullName evidence="12">Tyr recombinase domain-containing protein</fullName>
    </recommendedName>
</protein>
<evidence type="ECO:0000256" key="3">
    <source>
        <dbReference type="ARBA" id="ARBA00023125"/>
    </source>
</evidence>
<dbReference type="PANTHER" id="PTHR30349">
    <property type="entry name" value="PHAGE INTEGRASE-RELATED"/>
    <property type="match status" value="1"/>
</dbReference>
<feature type="domain" description="Tyr recombinase" evidence="6">
    <location>
        <begin position="169"/>
        <end position="358"/>
    </location>
</feature>
<accession>R2T8D7</accession>
<dbReference type="EMBL" id="AJAS01000024">
    <property type="protein sequence ID" value="EOH96464.1"/>
    <property type="molecule type" value="Genomic_DNA"/>
</dbReference>
<evidence type="ECO:0008006" key="12">
    <source>
        <dbReference type="Google" id="ProtNLM"/>
    </source>
</evidence>
<feature type="domain" description="Core-binding (CB)" evidence="7">
    <location>
        <begin position="66"/>
        <end position="148"/>
    </location>
</feature>
<dbReference type="Proteomes" id="UP000013781">
    <property type="component" value="Unassembled WGS sequence"/>
</dbReference>
<dbReference type="InterPro" id="IPR050090">
    <property type="entry name" value="Tyrosine_recombinase_XerCD"/>
</dbReference>
<reference evidence="9 11" key="2">
    <citation type="submission" date="2013-03" db="EMBL/GenBank/DDBJ databases">
        <title>The Genome Sequence of Enterococcus moraviensis BAA-383 (PacBio/Illumina hybrid assembly).</title>
        <authorList>
            <consortium name="The Broad Institute Genomics Platform"/>
            <consortium name="The Broad Institute Genome Sequencing Center for Infectious Disease"/>
            <person name="Earl A."/>
            <person name="Russ C."/>
            <person name="Gilmore M."/>
            <person name="Surin D."/>
            <person name="Walker B."/>
            <person name="Young S."/>
            <person name="Zeng Q."/>
            <person name="Gargeya S."/>
            <person name="Fitzgerald M."/>
            <person name="Haas B."/>
            <person name="Abouelleil A."/>
            <person name="Allen A.W."/>
            <person name="Alvarado L."/>
            <person name="Arachchi H.M."/>
            <person name="Berlin A.M."/>
            <person name="Chapman S.B."/>
            <person name="Gainer-Dewar J."/>
            <person name="Goldberg J."/>
            <person name="Griggs A."/>
            <person name="Gujja S."/>
            <person name="Hansen M."/>
            <person name="Howarth C."/>
            <person name="Imamovic A."/>
            <person name="Ireland A."/>
            <person name="Larimer J."/>
            <person name="McCowan C."/>
            <person name="Murphy C."/>
            <person name="Pearson M."/>
            <person name="Poon T.W."/>
            <person name="Priest M."/>
            <person name="Roberts A."/>
            <person name="Saif S."/>
            <person name="Shea T."/>
            <person name="Sisk P."/>
            <person name="Sykes S."/>
            <person name="Wortman J."/>
            <person name="Nusbaum C."/>
            <person name="Birren B."/>
        </authorList>
    </citation>
    <scope>NUCLEOTIDE SEQUENCE [LARGE SCALE GENOMIC DNA]</scope>
    <source>
        <strain evidence="9 11">ATCC BAA-383</strain>
    </source>
</reference>
<comment type="caution">
    <text evidence="8">The sequence shown here is derived from an EMBL/GenBank/DDBJ whole genome shotgun (WGS) entry which is preliminary data.</text>
</comment>
<dbReference type="InterPro" id="IPR002104">
    <property type="entry name" value="Integrase_catalytic"/>
</dbReference>
<evidence type="ECO:0000256" key="4">
    <source>
        <dbReference type="ARBA" id="ARBA00023172"/>
    </source>
</evidence>
<dbReference type="OrthoDB" id="9803188at2"/>
<dbReference type="Pfam" id="PF14659">
    <property type="entry name" value="Phage_int_SAM_3"/>
    <property type="match status" value="1"/>
</dbReference>
<dbReference type="PROSITE" id="PS51900">
    <property type="entry name" value="CB"/>
    <property type="match status" value="1"/>
</dbReference>
<dbReference type="eggNOG" id="COG0582">
    <property type="taxonomic scope" value="Bacteria"/>
</dbReference>
<dbReference type="RefSeq" id="WP_010766165.1">
    <property type="nucleotide sequence ID" value="NZ_ASWB01000003.1"/>
</dbReference>